<sequence length="108" mass="12512">MFVRDRAYLLVFRTEPIREELCEPPAWLSRLRRLPADLKLHSGTGSIPTWADYLVGFFPNRNVNVRGRRHVKKLNVRETSVSGLGEKSELCERWLRPAETIPDQSATH</sequence>
<name>A0ABQ8SUB8_PERAM</name>
<keyword evidence="2" id="KW-1185">Reference proteome</keyword>
<evidence type="ECO:0000313" key="1">
    <source>
        <dbReference type="EMBL" id="KAJ4437785.1"/>
    </source>
</evidence>
<accession>A0ABQ8SUB8</accession>
<reference evidence="1 2" key="1">
    <citation type="journal article" date="2022" name="Allergy">
        <title>Genome assembly and annotation of Periplaneta americana reveal a comprehensive cockroach allergen profile.</title>
        <authorList>
            <person name="Wang L."/>
            <person name="Xiong Q."/>
            <person name="Saelim N."/>
            <person name="Wang L."/>
            <person name="Nong W."/>
            <person name="Wan A.T."/>
            <person name="Shi M."/>
            <person name="Liu X."/>
            <person name="Cao Q."/>
            <person name="Hui J.H.L."/>
            <person name="Sookrung N."/>
            <person name="Leung T.F."/>
            <person name="Tungtrongchitr A."/>
            <person name="Tsui S.K.W."/>
        </authorList>
    </citation>
    <scope>NUCLEOTIDE SEQUENCE [LARGE SCALE GENOMIC DNA]</scope>
    <source>
        <strain evidence="1">PWHHKU_190912</strain>
    </source>
</reference>
<dbReference type="EMBL" id="JAJSOF020000019">
    <property type="protein sequence ID" value="KAJ4437785.1"/>
    <property type="molecule type" value="Genomic_DNA"/>
</dbReference>
<protein>
    <submittedName>
        <fullName evidence="1">Uncharacterized protein</fullName>
    </submittedName>
</protein>
<evidence type="ECO:0000313" key="2">
    <source>
        <dbReference type="Proteomes" id="UP001148838"/>
    </source>
</evidence>
<comment type="caution">
    <text evidence="1">The sequence shown here is derived from an EMBL/GenBank/DDBJ whole genome shotgun (WGS) entry which is preliminary data.</text>
</comment>
<proteinExistence type="predicted"/>
<organism evidence="1 2">
    <name type="scientific">Periplaneta americana</name>
    <name type="common">American cockroach</name>
    <name type="synonym">Blatta americana</name>
    <dbReference type="NCBI Taxonomy" id="6978"/>
    <lineage>
        <taxon>Eukaryota</taxon>
        <taxon>Metazoa</taxon>
        <taxon>Ecdysozoa</taxon>
        <taxon>Arthropoda</taxon>
        <taxon>Hexapoda</taxon>
        <taxon>Insecta</taxon>
        <taxon>Pterygota</taxon>
        <taxon>Neoptera</taxon>
        <taxon>Polyneoptera</taxon>
        <taxon>Dictyoptera</taxon>
        <taxon>Blattodea</taxon>
        <taxon>Blattoidea</taxon>
        <taxon>Blattidae</taxon>
        <taxon>Blattinae</taxon>
        <taxon>Periplaneta</taxon>
    </lineage>
</organism>
<gene>
    <name evidence="1" type="ORF">ANN_13723</name>
</gene>
<dbReference type="Proteomes" id="UP001148838">
    <property type="component" value="Unassembled WGS sequence"/>
</dbReference>